<protein>
    <submittedName>
        <fullName evidence="9">ABC-2 type transporter</fullName>
    </submittedName>
</protein>
<dbReference type="EMBL" id="AWUE01014974">
    <property type="protein sequence ID" value="OMP00186.1"/>
    <property type="molecule type" value="Genomic_DNA"/>
</dbReference>
<name>A0A1R3JZG2_9ROSI</name>
<evidence type="ECO:0000259" key="7">
    <source>
        <dbReference type="Pfam" id="PF01061"/>
    </source>
</evidence>
<sequence length="435" mass="49711">MLAELARREKQASIKPDPDIDVFMKAISIEGQETSVMTDYILKILGLEFCADTMLTSRKDQRQYWMQDERDYRFVTVDEFAEAFKSFHVGRRLDIDLATPFDKTISDPTLLTTKKYGVTKMELVKACFSKEVLLMKRNSFVYIFKLVMLVVMALIGSTLFLRTEMHKKTVIDGVVQLGALFFSVMMIMFNGMSEIDMTVFKLPVFYKQRDNLFYPAWAYALPTWLLKIPVSVAEVITWVAVTYYVMGMDSNIFRFLKQLLLLLLTNQMASAVFRLVAAVGRELTVTGTLSSFALLILFANCGFILSRVDVKDWWIWGYWMSPMTYTLNAIAVNEYLGNSWKHVIETSTDTVGVLVLKARGLFTRSYWYWIGVGSLVGYVLLFNFLYTMALTYLNPINESQGKESEAESTEDADGTELLHQGRNSGNQTSTVTDIQ</sequence>
<feature type="domain" description="ABC-2 type transporter transmembrane" evidence="7">
    <location>
        <begin position="123"/>
        <end position="335"/>
    </location>
</feature>
<keyword evidence="3 6" id="KW-1133">Transmembrane helix</keyword>
<evidence type="ECO:0000313" key="9">
    <source>
        <dbReference type="EMBL" id="OMP00186.1"/>
    </source>
</evidence>
<keyword evidence="4 6" id="KW-0472">Membrane</keyword>
<dbReference type="AlphaFoldDB" id="A0A1R3JZG2"/>
<dbReference type="OrthoDB" id="66620at2759"/>
<feature type="domain" description="Plant PDR ABC transporter associated" evidence="8">
    <location>
        <begin position="340"/>
        <end position="400"/>
    </location>
</feature>
<feature type="transmembrane region" description="Helical" evidence="6">
    <location>
        <begin position="224"/>
        <end position="246"/>
    </location>
</feature>
<feature type="transmembrane region" description="Helical" evidence="6">
    <location>
        <begin position="313"/>
        <end position="332"/>
    </location>
</feature>
<feature type="transmembrane region" description="Helical" evidence="6">
    <location>
        <begin position="140"/>
        <end position="161"/>
    </location>
</feature>
<keyword evidence="10" id="KW-1185">Reference proteome</keyword>
<feature type="region of interest" description="Disordered" evidence="5">
    <location>
        <begin position="401"/>
        <end position="435"/>
    </location>
</feature>
<organism evidence="9 10">
    <name type="scientific">Corchorus olitorius</name>
    <dbReference type="NCBI Taxonomy" id="93759"/>
    <lineage>
        <taxon>Eukaryota</taxon>
        <taxon>Viridiplantae</taxon>
        <taxon>Streptophyta</taxon>
        <taxon>Embryophyta</taxon>
        <taxon>Tracheophyta</taxon>
        <taxon>Spermatophyta</taxon>
        <taxon>Magnoliopsida</taxon>
        <taxon>eudicotyledons</taxon>
        <taxon>Gunneridae</taxon>
        <taxon>Pentapetalae</taxon>
        <taxon>rosids</taxon>
        <taxon>malvids</taxon>
        <taxon>Malvales</taxon>
        <taxon>Malvaceae</taxon>
        <taxon>Grewioideae</taxon>
        <taxon>Apeibeae</taxon>
        <taxon>Corchorus</taxon>
    </lineage>
</organism>
<dbReference type="PANTHER" id="PTHR48040">
    <property type="entry name" value="PLEIOTROPIC DRUG RESISTANCE PROTEIN 1-LIKE ISOFORM X1"/>
    <property type="match status" value="1"/>
</dbReference>
<dbReference type="InterPro" id="IPR013525">
    <property type="entry name" value="ABC2_TM"/>
</dbReference>
<feature type="transmembrane region" description="Helical" evidence="6">
    <location>
        <begin position="366"/>
        <end position="386"/>
    </location>
</feature>
<dbReference type="Proteomes" id="UP000187203">
    <property type="component" value="Unassembled WGS sequence"/>
</dbReference>
<comment type="subcellular location">
    <subcellularLocation>
        <location evidence="1">Membrane</location>
        <topology evidence="1">Multi-pass membrane protein</topology>
    </subcellularLocation>
</comment>
<evidence type="ECO:0000256" key="1">
    <source>
        <dbReference type="ARBA" id="ARBA00004141"/>
    </source>
</evidence>
<dbReference type="GO" id="GO:0016020">
    <property type="term" value="C:membrane"/>
    <property type="evidence" value="ECO:0007669"/>
    <property type="project" value="UniProtKB-SubCell"/>
</dbReference>
<feature type="transmembrane region" description="Helical" evidence="6">
    <location>
        <begin position="173"/>
        <end position="192"/>
    </location>
</feature>
<evidence type="ECO:0000256" key="3">
    <source>
        <dbReference type="ARBA" id="ARBA00022989"/>
    </source>
</evidence>
<accession>A0A1R3JZG2</accession>
<dbReference type="PANTHER" id="PTHR48040:SF45">
    <property type="entry name" value="PLEIOTROPIC DRUG RESISTANCE PROTEIN 1-LIKE"/>
    <property type="match status" value="1"/>
</dbReference>
<evidence type="ECO:0000259" key="8">
    <source>
        <dbReference type="Pfam" id="PF08370"/>
    </source>
</evidence>
<feature type="compositionally biased region" description="Polar residues" evidence="5">
    <location>
        <begin position="421"/>
        <end position="435"/>
    </location>
</feature>
<feature type="transmembrane region" description="Helical" evidence="6">
    <location>
        <begin position="258"/>
        <end position="277"/>
    </location>
</feature>
<dbReference type="InterPro" id="IPR013581">
    <property type="entry name" value="PDR_assoc"/>
</dbReference>
<dbReference type="Pfam" id="PF01061">
    <property type="entry name" value="ABC2_membrane"/>
    <property type="match status" value="1"/>
</dbReference>
<evidence type="ECO:0000256" key="5">
    <source>
        <dbReference type="SAM" id="MobiDB-lite"/>
    </source>
</evidence>
<reference evidence="10" key="1">
    <citation type="submission" date="2013-09" db="EMBL/GenBank/DDBJ databases">
        <title>Corchorus olitorius genome sequencing.</title>
        <authorList>
            <person name="Alam M."/>
            <person name="Haque M.S."/>
            <person name="Islam M.S."/>
            <person name="Emdad E.M."/>
            <person name="Islam M.M."/>
            <person name="Ahmed B."/>
            <person name="Halim A."/>
            <person name="Hossen Q.M.M."/>
            <person name="Hossain M.Z."/>
            <person name="Ahmed R."/>
            <person name="Khan M.M."/>
            <person name="Islam R."/>
            <person name="Rashid M.M."/>
            <person name="Khan S.A."/>
            <person name="Rahman M.S."/>
            <person name="Alam M."/>
            <person name="Yahiya A.S."/>
            <person name="Khan M.S."/>
            <person name="Azam M.S."/>
            <person name="Haque T."/>
            <person name="Lashkar M.Z.H."/>
            <person name="Akhand A.I."/>
            <person name="Morshed G."/>
            <person name="Roy S."/>
            <person name="Uddin K.S."/>
            <person name="Rabeya T."/>
            <person name="Hossain A.S."/>
            <person name="Chowdhury A."/>
            <person name="Snigdha A.R."/>
            <person name="Mortoza M.S."/>
            <person name="Matin S.A."/>
            <person name="Hoque S.M.E."/>
            <person name="Islam M.K."/>
            <person name="Roy D.K."/>
            <person name="Haider R."/>
            <person name="Moosa M.M."/>
            <person name="Elias S.M."/>
            <person name="Hasan A.M."/>
            <person name="Jahan S."/>
            <person name="Shafiuddin M."/>
            <person name="Mahmood N."/>
            <person name="Shommy N.S."/>
        </authorList>
    </citation>
    <scope>NUCLEOTIDE SEQUENCE [LARGE SCALE GENOMIC DNA]</scope>
    <source>
        <strain evidence="10">cv. O-4</strain>
    </source>
</reference>
<comment type="caution">
    <text evidence="9">The sequence shown here is derived from an EMBL/GenBank/DDBJ whole genome shotgun (WGS) entry which is preliminary data.</text>
</comment>
<evidence type="ECO:0000256" key="6">
    <source>
        <dbReference type="SAM" id="Phobius"/>
    </source>
</evidence>
<evidence type="ECO:0000313" key="10">
    <source>
        <dbReference type="Proteomes" id="UP000187203"/>
    </source>
</evidence>
<evidence type="ECO:0000256" key="2">
    <source>
        <dbReference type="ARBA" id="ARBA00022692"/>
    </source>
</evidence>
<dbReference type="STRING" id="93759.A0A1R3JZG2"/>
<dbReference type="Pfam" id="PF08370">
    <property type="entry name" value="PDR_assoc"/>
    <property type="match status" value="1"/>
</dbReference>
<feature type="transmembrane region" description="Helical" evidence="6">
    <location>
        <begin position="283"/>
        <end position="306"/>
    </location>
</feature>
<evidence type="ECO:0000256" key="4">
    <source>
        <dbReference type="ARBA" id="ARBA00023136"/>
    </source>
</evidence>
<keyword evidence="2 6" id="KW-0812">Transmembrane</keyword>
<dbReference type="GO" id="GO:0140359">
    <property type="term" value="F:ABC-type transporter activity"/>
    <property type="evidence" value="ECO:0007669"/>
    <property type="project" value="InterPro"/>
</dbReference>
<gene>
    <name evidence="9" type="ORF">COLO4_12850</name>
</gene>
<proteinExistence type="predicted"/>